<comment type="caution">
    <text evidence="1">The sequence shown here is derived from an EMBL/GenBank/DDBJ whole genome shotgun (WGS) entry which is preliminary data.</text>
</comment>
<reference evidence="1" key="1">
    <citation type="submission" date="2023-06" db="EMBL/GenBank/DDBJ databases">
        <authorList>
            <person name="Kurt Z."/>
        </authorList>
    </citation>
    <scope>NUCLEOTIDE SEQUENCE</scope>
</reference>
<organism evidence="1">
    <name type="scientific">Hexamita inflata</name>
    <dbReference type="NCBI Taxonomy" id="28002"/>
    <lineage>
        <taxon>Eukaryota</taxon>
        <taxon>Metamonada</taxon>
        <taxon>Diplomonadida</taxon>
        <taxon>Hexamitidae</taxon>
        <taxon>Hexamitinae</taxon>
        <taxon>Hexamita</taxon>
    </lineage>
</organism>
<evidence type="ECO:0000313" key="3">
    <source>
        <dbReference type="Proteomes" id="UP001642409"/>
    </source>
</evidence>
<evidence type="ECO:0000313" key="1">
    <source>
        <dbReference type="EMBL" id="CAI9927341.1"/>
    </source>
</evidence>
<gene>
    <name evidence="1" type="ORF">HINF_LOCUS14986</name>
    <name evidence="2" type="ORF">HINF_LOCUS1898</name>
</gene>
<dbReference type="EMBL" id="CAXDID020000003">
    <property type="protein sequence ID" value="CAL5972424.1"/>
    <property type="molecule type" value="Genomic_DNA"/>
</dbReference>
<accession>A0AA86TSU0</accession>
<name>A0AA86TSU0_9EUKA</name>
<evidence type="ECO:0000313" key="2">
    <source>
        <dbReference type="EMBL" id="CAL5972424.1"/>
    </source>
</evidence>
<protein>
    <submittedName>
        <fullName evidence="2">Hypothetical_protein</fullName>
    </submittedName>
</protein>
<reference evidence="2 3" key="2">
    <citation type="submission" date="2024-07" db="EMBL/GenBank/DDBJ databases">
        <authorList>
            <person name="Akdeniz Z."/>
        </authorList>
    </citation>
    <scope>NUCLEOTIDE SEQUENCE [LARGE SCALE GENOMIC DNA]</scope>
</reference>
<sequence>MQQQLLKAASETVSWKGALNLFWIMSFSISRVMNSSEVLTLEQAYPLNRRYPYPSSITQGETKRSSLIIDGSSSFSLQEMQFANRLFNTSTRLFVIKCEIIFCISSWSTPMIRFTMDQKNHVEPPSRTTFNTPILRSACKMLARR</sequence>
<dbReference type="EMBL" id="CATOUU010000380">
    <property type="protein sequence ID" value="CAI9927341.1"/>
    <property type="molecule type" value="Genomic_DNA"/>
</dbReference>
<dbReference type="Proteomes" id="UP001642409">
    <property type="component" value="Unassembled WGS sequence"/>
</dbReference>
<keyword evidence="3" id="KW-1185">Reference proteome</keyword>
<proteinExistence type="predicted"/>
<dbReference type="AlphaFoldDB" id="A0AA86TSU0"/>